<proteinExistence type="predicted"/>
<accession>A0A9D9DNH1</accession>
<comment type="caution">
    <text evidence="2">The sequence shown here is derived from an EMBL/GenBank/DDBJ whole genome shotgun (WGS) entry which is preliminary data.</text>
</comment>
<organism evidence="2 3">
    <name type="scientific">Candidatus Scatousia excrementipullorum</name>
    <dbReference type="NCBI Taxonomy" id="2840936"/>
    <lineage>
        <taxon>Bacteria</taxon>
        <taxon>Candidatus Scatousia</taxon>
    </lineage>
</organism>
<dbReference type="AlphaFoldDB" id="A0A9D9DNH1"/>
<sequence length="109" mass="12010">MSYTGKIIGRILFAAAAGAAVGFGIGKTMNLTNENILPYSSEIANKDINRFNRINNAISQGEMKNTLANWKNEYNKMMDSLKIDSIAKKAYFDGAQMVRDSIKVAAKIK</sequence>
<reference evidence="2" key="1">
    <citation type="submission" date="2020-10" db="EMBL/GenBank/DDBJ databases">
        <authorList>
            <person name="Gilroy R."/>
        </authorList>
    </citation>
    <scope>NUCLEOTIDE SEQUENCE</scope>
    <source>
        <strain evidence="2">10192</strain>
    </source>
</reference>
<protein>
    <submittedName>
        <fullName evidence="2">Uncharacterized protein</fullName>
    </submittedName>
</protein>
<evidence type="ECO:0000256" key="1">
    <source>
        <dbReference type="SAM" id="Phobius"/>
    </source>
</evidence>
<name>A0A9D9DNH1_9BACT</name>
<evidence type="ECO:0000313" key="3">
    <source>
        <dbReference type="Proteomes" id="UP000823632"/>
    </source>
</evidence>
<keyword evidence="1" id="KW-1133">Transmembrane helix</keyword>
<reference evidence="2" key="2">
    <citation type="journal article" date="2021" name="PeerJ">
        <title>Extensive microbial diversity within the chicken gut microbiome revealed by metagenomics and culture.</title>
        <authorList>
            <person name="Gilroy R."/>
            <person name="Ravi A."/>
            <person name="Getino M."/>
            <person name="Pursley I."/>
            <person name="Horton D.L."/>
            <person name="Alikhan N.F."/>
            <person name="Baker D."/>
            <person name="Gharbi K."/>
            <person name="Hall N."/>
            <person name="Watson M."/>
            <person name="Adriaenssens E.M."/>
            <person name="Foster-Nyarko E."/>
            <person name="Jarju S."/>
            <person name="Secka A."/>
            <person name="Antonio M."/>
            <person name="Oren A."/>
            <person name="Chaudhuri R.R."/>
            <person name="La Ragione R."/>
            <person name="Hildebrand F."/>
            <person name="Pallen M.J."/>
        </authorList>
    </citation>
    <scope>NUCLEOTIDE SEQUENCE</scope>
    <source>
        <strain evidence="2">10192</strain>
    </source>
</reference>
<evidence type="ECO:0000313" key="2">
    <source>
        <dbReference type="EMBL" id="MBO8430347.1"/>
    </source>
</evidence>
<keyword evidence="1" id="KW-0472">Membrane</keyword>
<dbReference type="Proteomes" id="UP000823632">
    <property type="component" value="Unassembled WGS sequence"/>
</dbReference>
<dbReference type="EMBL" id="JADIND010000067">
    <property type="protein sequence ID" value="MBO8430347.1"/>
    <property type="molecule type" value="Genomic_DNA"/>
</dbReference>
<feature type="transmembrane region" description="Helical" evidence="1">
    <location>
        <begin position="7"/>
        <end position="26"/>
    </location>
</feature>
<keyword evidence="1" id="KW-0812">Transmembrane</keyword>
<gene>
    <name evidence="2" type="ORF">IAC76_03065</name>
</gene>